<proteinExistence type="inferred from homology"/>
<dbReference type="AlphaFoldDB" id="A0A172TA87"/>
<dbReference type="EMBL" id="CP011387">
    <property type="protein sequence ID" value="ANE43723.1"/>
    <property type="molecule type" value="Genomic_DNA"/>
</dbReference>
<dbReference type="GO" id="GO:0005829">
    <property type="term" value="C:cytosol"/>
    <property type="evidence" value="ECO:0007669"/>
    <property type="project" value="TreeGrafter"/>
</dbReference>
<dbReference type="PANTHER" id="PTHR43691">
    <property type="entry name" value="URIDINE PHOSPHORYLASE"/>
    <property type="match status" value="1"/>
</dbReference>
<dbReference type="EC" id="2.4.2.3" evidence="1"/>
<dbReference type="Pfam" id="PF01048">
    <property type="entry name" value="PNP_UDP_1"/>
    <property type="match status" value="1"/>
</dbReference>
<protein>
    <recommendedName>
        <fullName evidence="2">Uridine phosphorylase</fullName>
        <ecNumber evidence="1">2.4.2.3</ecNumber>
    </recommendedName>
</protein>
<dbReference type="KEGG" id="dpu:SU48_08030"/>
<dbReference type="OrthoDB" id="9782889at2"/>
<dbReference type="InterPro" id="IPR035994">
    <property type="entry name" value="Nucleoside_phosphorylase_sf"/>
</dbReference>
<comment type="catalytic activity">
    <reaction evidence="5">
        <text>uridine + phosphate = alpha-D-ribose 1-phosphate + uracil</text>
        <dbReference type="Rhea" id="RHEA:24388"/>
        <dbReference type="ChEBI" id="CHEBI:16704"/>
        <dbReference type="ChEBI" id="CHEBI:17568"/>
        <dbReference type="ChEBI" id="CHEBI:43474"/>
        <dbReference type="ChEBI" id="CHEBI:57720"/>
        <dbReference type="EC" id="2.4.2.3"/>
    </reaction>
</comment>
<dbReference type="STRING" id="1182568.SU48_08030"/>
<reference evidence="7 8" key="1">
    <citation type="submission" date="2015-01" db="EMBL/GenBank/DDBJ databases">
        <title>Deinococcus puniceus/DY1/ whole genome sequencing.</title>
        <authorList>
            <person name="Kim M.K."/>
            <person name="Srinivasan S."/>
            <person name="Lee J.-J."/>
        </authorList>
    </citation>
    <scope>NUCLEOTIDE SEQUENCE [LARGE SCALE GENOMIC DNA]</scope>
    <source>
        <strain evidence="7 8">DY1</strain>
    </source>
</reference>
<keyword evidence="4" id="KW-0808">Transferase</keyword>
<dbReference type="InterPro" id="IPR004402">
    <property type="entry name" value="DeoD-type"/>
</dbReference>
<evidence type="ECO:0000256" key="5">
    <source>
        <dbReference type="ARBA" id="ARBA00048447"/>
    </source>
</evidence>
<name>A0A172TA87_9DEIO</name>
<dbReference type="GO" id="GO:0004731">
    <property type="term" value="F:purine-nucleoside phosphorylase activity"/>
    <property type="evidence" value="ECO:0007669"/>
    <property type="project" value="InterPro"/>
</dbReference>
<dbReference type="Gene3D" id="3.40.50.1580">
    <property type="entry name" value="Nucleoside phosphorylase domain"/>
    <property type="match status" value="1"/>
</dbReference>
<dbReference type="HAMAP" id="MF_01627">
    <property type="entry name" value="Pur_nucleosid_phosp"/>
    <property type="match status" value="1"/>
</dbReference>
<feature type="domain" description="Nucleoside phosphorylase" evidence="6">
    <location>
        <begin position="16"/>
        <end position="222"/>
    </location>
</feature>
<dbReference type="NCBIfam" id="TIGR00107">
    <property type="entry name" value="deoD"/>
    <property type="match status" value="1"/>
</dbReference>
<evidence type="ECO:0000313" key="8">
    <source>
        <dbReference type="Proteomes" id="UP000077363"/>
    </source>
</evidence>
<dbReference type="CDD" id="cd09006">
    <property type="entry name" value="PNP_EcPNPI-like"/>
    <property type="match status" value="1"/>
</dbReference>
<dbReference type="SUPFAM" id="SSF53167">
    <property type="entry name" value="Purine and uridine phosphorylases"/>
    <property type="match status" value="1"/>
</dbReference>
<evidence type="ECO:0000256" key="3">
    <source>
        <dbReference type="ARBA" id="ARBA00022676"/>
    </source>
</evidence>
<organism evidence="7 8">
    <name type="scientific">Deinococcus puniceus</name>
    <dbReference type="NCBI Taxonomy" id="1182568"/>
    <lineage>
        <taxon>Bacteria</taxon>
        <taxon>Thermotogati</taxon>
        <taxon>Deinococcota</taxon>
        <taxon>Deinococci</taxon>
        <taxon>Deinococcales</taxon>
        <taxon>Deinococcaceae</taxon>
        <taxon>Deinococcus</taxon>
    </lineage>
</organism>
<evidence type="ECO:0000313" key="7">
    <source>
        <dbReference type="EMBL" id="ANE43723.1"/>
    </source>
</evidence>
<keyword evidence="3" id="KW-0328">Glycosyltransferase</keyword>
<accession>A0A172TA87</accession>
<keyword evidence="8" id="KW-1185">Reference proteome</keyword>
<sequence>MSLHLNAQPGQIAETVLLPGDPLRAQHIAETFFENPVQHNTVRGMLGYTGTYKGQPVSVQGTGMGIASSMIYVHELITGYGCKNLIRVGTAGSYQPHVHVRDLVLAQAACTDSNINNIRFGAKNFAPIADFELLLRAYQIAQERGFATHVGNIMSSDTFYQDEFQQFQQWADFGVLAVEMEAAGLYTLAAKHGVRALTILTISDHLITHEETTAEERQLTFNGMIEVALDAALGLEAEGKQN</sequence>
<evidence type="ECO:0000256" key="4">
    <source>
        <dbReference type="ARBA" id="ARBA00022679"/>
    </source>
</evidence>
<gene>
    <name evidence="7" type="ORF">SU48_08030</name>
</gene>
<dbReference type="PANTHER" id="PTHR43691:SF11">
    <property type="entry name" value="FI09636P-RELATED"/>
    <property type="match status" value="1"/>
</dbReference>
<dbReference type="RefSeq" id="WP_064014792.1">
    <property type="nucleotide sequence ID" value="NZ_CP011387.1"/>
</dbReference>
<dbReference type="InterPro" id="IPR000845">
    <property type="entry name" value="Nucleoside_phosphorylase_d"/>
</dbReference>
<evidence type="ECO:0000256" key="2">
    <source>
        <dbReference type="ARBA" id="ARBA00021980"/>
    </source>
</evidence>
<dbReference type="GO" id="GO:0006152">
    <property type="term" value="P:purine nucleoside catabolic process"/>
    <property type="evidence" value="ECO:0007669"/>
    <property type="project" value="TreeGrafter"/>
</dbReference>
<dbReference type="NCBIfam" id="NF004489">
    <property type="entry name" value="PRK05819.1"/>
    <property type="match status" value="1"/>
</dbReference>
<evidence type="ECO:0000256" key="1">
    <source>
        <dbReference type="ARBA" id="ARBA00011888"/>
    </source>
</evidence>
<dbReference type="Proteomes" id="UP000077363">
    <property type="component" value="Chromosome"/>
</dbReference>
<dbReference type="PATRIC" id="fig|1182568.3.peg.1668"/>
<evidence type="ECO:0000259" key="6">
    <source>
        <dbReference type="Pfam" id="PF01048"/>
    </source>
</evidence>
<dbReference type="GO" id="GO:0004850">
    <property type="term" value="F:uridine phosphorylase activity"/>
    <property type="evidence" value="ECO:0007669"/>
    <property type="project" value="UniProtKB-EC"/>
</dbReference>